<dbReference type="Gene3D" id="3.40.50.20">
    <property type="match status" value="1"/>
</dbReference>
<dbReference type="EMBL" id="RXOC01000003">
    <property type="protein sequence ID" value="RXF71012.1"/>
    <property type="molecule type" value="Genomic_DNA"/>
</dbReference>
<organism evidence="1 2">
    <name type="scientific">Arcticibacter tournemirensis</name>
    <dbReference type="NCBI Taxonomy" id="699437"/>
    <lineage>
        <taxon>Bacteria</taxon>
        <taxon>Pseudomonadati</taxon>
        <taxon>Bacteroidota</taxon>
        <taxon>Sphingobacteriia</taxon>
        <taxon>Sphingobacteriales</taxon>
        <taxon>Sphingobacteriaceae</taxon>
        <taxon>Arcticibacter</taxon>
    </lineage>
</organism>
<reference evidence="1 2" key="1">
    <citation type="submission" date="2018-12" db="EMBL/GenBank/DDBJ databases">
        <title>The Draft Genome Sequence of the Soil Bacterium Pedobacter tournemirensis R1.</title>
        <authorList>
            <person name="He J."/>
        </authorList>
    </citation>
    <scope>NUCLEOTIDE SEQUENCE [LARGE SCALE GENOMIC DNA]</scope>
    <source>
        <strain evidence="1 2">R1</strain>
    </source>
</reference>
<name>A0A4V1KIK5_9SPHI</name>
<dbReference type="AlphaFoldDB" id="A0A4V1KIK5"/>
<proteinExistence type="predicted"/>
<comment type="caution">
    <text evidence="1">The sequence shown here is derived from an EMBL/GenBank/DDBJ whole genome shotgun (WGS) entry which is preliminary data.</text>
</comment>
<protein>
    <submittedName>
        <fullName evidence="1">Uncharacterized protein</fullName>
    </submittedName>
</protein>
<accession>A0A4V1KIK5</accession>
<gene>
    <name evidence="1" type="ORF">EKH83_04690</name>
</gene>
<evidence type="ECO:0000313" key="1">
    <source>
        <dbReference type="EMBL" id="RXF71012.1"/>
    </source>
</evidence>
<dbReference type="RefSeq" id="WP_161973359.1">
    <property type="nucleotide sequence ID" value="NZ_RXOC01000003.1"/>
</dbReference>
<dbReference type="Proteomes" id="UP000290848">
    <property type="component" value="Unassembled WGS sequence"/>
</dbReference>
<sequence>MDDKVNILITAAATAQAYQLERMVAGERPVLFADSAELPQFMLKNRKFIKISQGSSPSFAHELLGICLDQQIVRVFPLRKEEVKALAESRTLFFEYGIEVIVPALPLLEKMEMKSGPGRIVIKADLSGHASLPVDPDFGLFLINEEYPDSRVAIFTVD</sequence>
<evidence type="ECO:0000313" key="2">
    <source>
        <dbReference type="Proteomes" id="UP000290848"/>
    </source>
</evidence>